<feature type="domain" description="DNA replication/recombination mediator RecO N-terminal" evidence="8">
    <location>
        <begin position="1"/>
        <end position="67"/>
    </location>
</feature>
<dbReference type="Pfam" id="PF11967">
    <property type="entry name" value="RecO_N"/>
    <property type="match status" value="1"/>
</dbReference>
<dbReference type="InterPro" id="IPR042242">
    <property type="entry name" value="RecO_C"/>
</dbReference>
<dbReference type="EMBL" id="CP024443">
    <property type="protein sequence ID" value="ATR78052.1"/>
    <property type="molecule type" value="Genomic_DNA"/>
</dbReference>
<evidence type="ECO:0000256" key="4">
    <source>
        <dbReference type="ARBA" id="ARBA00022763"/>
    </source>
</evidence>
<dbReference type="Gene3D" id="1.20.1440.120">
    <property type="entry name" value="Recombination protein O, C-terminal domain"/>
    <property type="match status" value="1"/>
</dbReference>
<dbReference type="STRING" id="34062.AXE82_08350"/>
<evidence type="ECO:0000256" key="2">
    <source>
        <dbReference type="ARBA" id="ARBA00007452"/>
    </source>
</evidence>
<dbReference type="Gene3D" id="2.40.50.140">
    <property type="entry name" value="Nucleic acid-binding proteins"/>
    <property type="match status" value="1"/>
</dbReference>
<proteinExistence type="inferred from homology"/>
<dbReference type="Proteomes" id="UP000229340">
    <property type="component" value="Chromosome"/>
</dbReference>
<protein>
    <recommendedName>
        <fullName evidence="3">DNA repair protein RecO</fullName>
    </recommendedName>
    <alternativeName>
        <fullName evidence="7">Recombination protein O</fullName>
    </alternativeName>
</protein>
<dbReference type="GO" id="GO:0006310">
    <property type="term" value="P:DNA recombination"/>
    <property type="evidence" value="ECO:0007669"/>
    <property type="project" value="UniProtKB-KW"/>
</dbReference>
<sequence length="251" mass="29233">MRNQLLTGYILHQKPYGESRSLVYLFSEESGVVHGIGKKNLPLFVPIQFFGNGKNSLKTFSQSQILQNHIILTGQSLYAGMYLNEILQKLLPVEEPFAEIWQAYQQCLANMATLFVKPAQSPHDMTRLKWHLRRFENVLFEQLGYGFDFAKDALGDLIALSQRYQYQLQQGFMPVLPLDKPDIALTGEQLLTWYQCLQDETSFNQMMQQDFDLAKQLVNSISAMHRHLMDNLLNYQTLQSRELWQQLTQYQ</sequence>
<keyword evidence="6" id="KW-0234">DNA repair</keyword>
<organism evidence="9 10">
    <name type="scientific">Faucicola osloensis</name>
    <name type="common">Moraxella osloensis</name>
    <dbReference type="NCBI Taxonomy" id="34062"/>
    <lineage>
        <taxon>Bacteria</taxon>
        <taxon>Pseudomonadati</taxon>
        <taxon>Pseudomonadota</taxon>
        <taxon>Gammaproteobacteria</taxon>
        <taxon>Moraxellales</taxon>
        <taxon>Moraxellaceae</taxon>
        <taxon>Faucicola</taxon>
    </lineage>
</organism>
<name>A0A2D2LST3_FAUOS</name>
<dbReference type="GO" id="GO:0006302">
    <property type="term" value="P:double-strand break repair"/>
    <property type="evidence" value="ECO:0007669"/>
    <property type="project" value="TreeGrafter"/>
</dbReference>
<dbReference type="AlphaFoldDB" id="A0A2D2LST3"/>
<evidence type="ECO:0000256" key="6">
    <source>
        <dbReference type="ARBA" id="ARBA00023204"/>
    </source>
</evidence>
<dbReference type="RefSeq" id="WP_100269418.1">
    <property type="nucleotide sequence ID" value="NZ_CP024443.1"/>
</dbReference>
<evidence type="ECO:0000256" key="1">
    <source>
        <dbReference type="ARBA" id="ARBA00003065"/>
    </source>
</evidence>
<evidence type="ECO:0000256" key="5">
    <source>
        <dbReference type="ARBA" id="ARBA00023172"/>
    </source>
</evidence>
<evidence type="ECO:0000259" key="8">
    <source>
        <dbReference type="Pfam" id="PF11967"/>
    </source>
</evidence>
<keyword evidence="5" id="KW-0233">DNA recombination</keyword>
<comment type="similarity">
    <text evidence="2">Belongs to the RecO family.</text>
</comment>
<comment type="function">
    <text evidence="1">Involved in DNA repair and RecF pathway recombination.</text>
</comment>
<evidence type="ECO:0000313" key="10">
    <source>
        <dbReference type="Proteomes" id="UP000229340"/>
    </source>
</evidence>
<dbReference type="InterPro" id="IPR003717">
    <property type="entry name" value="RecO"/>
</dbReference>
<dbReference type="PANTHER" id="PTHR33991">
    <property type="entry name" value="DNA REPAIR PROTEIN RECO"/>
    <property type="match status" value="1"/>
</dbReference>
<dbReference type="InterPro" id="IPR022572">
    <property type="entry name" value="DNA_rep/recomb_RecO_N"/>
</dbReference>
<reference evidence="10" key="1">
    <citation type="submission" date="2017-11" db="EMBL/GenBank/DDBJ databases">
        <title>Complete genome sequence of Moraxella osloensis NP7 isolated from human skin.</title>
        <authorList>
            <person name="Lee K."/>
            <person name="Lim J.Y."/>
            <person name="Hwang I."/>
        </authorList>
    </citation>
    <scope>NUCLEOTIDE SEQUENCE [LARGE SCALE GENOMIC DNA]</scope>
    <source>
        <strain evidence="10">NP7</strain>
    </source>
</reference>
<keyword evidence="4" id="KW-0227">DNA damage</keyword>
<evidence type="ECO:0000313" key="9">
    <source>
        <dbReference type="EMBL" id="ATR78052.1"/>
    </source>
</evidence>
<dbReference type="InterPro" id="IPR012340">
    <property type="entry name" value="NA-bd_OB-fold"/>
</dbReference>
<dbReference type="PANTHER" id="PTHR33991:SF1">
    <property type="entry name" value="DNA REPAIR PROTEIN RECO"/>
    <property type="match status" value="1"/>
</dbReference>
<dbReference type="GO" id="GO:0043590">
    <property type="term" value="C:bacterial nucleoid"/>
    <property type="evidence" value="ECO:0007669"/>
    <property type="project" value="TreeGrafter"/>
</dbReference>
<evidence type="ECO:0000256" key="7">
    <source>
        <dbReference type="ARBA" id="ARBA00033409"/>
    </source>
</evidence>
<gene>
    <name evidence="9" type="ORF">NP7_01435</name>
</gene>
<accession>A0A2D2LST3</accession>
<evidence type="ECO:0000256" key="3">
    <source>
        <dbReference type="ARBA" id="ARBA00021310"/>
    </source>
</evidence>